<evidence type="ECO:0000256" key="1">
    <source>
        <dbReference type="SAM" id="Phobius"/>
    </source>
</evidence>
<keyword evidence="1" id="KW-0812">Transmembrane</keyword>
<dbReference type="GeneID" id="80816530"/>
<gene>
    <name evidence="2" type="ORF">SAMN04487940_101259</name>
</gene>
<evidence type="ECO:0000313" key="2">
    <source>
        <dbReference type="EMBL" id="SEI57121.1"/>
    </source>
</evidence>
<proteinExistence type="predicted"/>
<keyword evidence="3" id="KW-1185">Reference proteome</keyword>
<evidence type="ECO:0000313" key="3">
    <source>
        <dbReference type="Proteomes" id="UP000182932"/>
    </source>
</evidence>
<dbReference type="RefSeq" id="WP_074834415.1">
    <property type="nucleotide sequence ID" value="NZ_CBDCHJ010000006.1"/>
</dbReference>
<name>A0A975W6A9_9RHOB</name>
<dbReference type="AlphaFoldDB" id="A0A975W6A9"/>
<comment type="caution">
    <text evidence="2">The sequence shown here is derived from an EMBL/GenBank/DDBJ whole genome shotgun (WGS) entry which is preliminary data.</text>
</comment>
<dbReference type="EMBL" id="FNYY01000001">
    <property type="protein sequence ID" value="SEI57121.1"/>
    <property type="molecule type" value="Genomic_DNA"/>
</dbReference>
<reference evidence="2 3" key="1">
    <citation type="submission" date="2016-10" db="EMBL/GenBank/DDBJ databases">
        <authorList>
            <person name="Varghese N."/>
            <person name="Submissions S."/>
        </authorList>
    </citation>
    <scope>NUCLEOTIDE SEQUENCE [LARGE SCALE GENOMIC DNA]</scope>
    <source>
        <strain evidence="2 3">FF3</strain>
    </source>
</reference>
<protein>
    <submittedName>
        <fullName evidence="2">Uncharacterized protein</fullName>
    </submittedName>
</protein>
<keyword evidence="1" id="KW-0472">Membrane</keyword>
<dbReference type="Proteomes" id="UP000182932">
    <property type="component" value="Unassembled WGS sequence"/>
</dbReference>
<feature type="transmembrane region" description="Helical" evidence="1">
    <location>
        <begin position="108"/>
        <end position="126"/>
    </location>
</feature>
<accession>A0A975W6A9</accession>
<keyword evidence="1" id="KW-1133">Transmembrane helix</keyword>
<sequence length="341" mass="37459">MTALKEFQRLEAQGLWRATEGAQRRHVVVSLGEATLVLSDMNDQALAHWSLAAVERANPGQRPARYFPNGDPGEELELDDDANDMIDAIERLRREIIRRRPRQGRLRWGLGATAMAAFLGLAVFWLPDALVAHTMRVVPDVKRDAIGRALLTEISRVSGPACRSDTAVAQLRMLSRRVLGPERAGDLVVLRASSRATAHLPGGFILLDRRVLEDTEDPEAAAGYVLVENLRAQAEDPLEALLRQAGMMATARLLTTGQLPDEALERFAVTLMAGSPEPLPDRRVIEAFHAARLHTAPYAYAVDFTGETTLPLIEADPLEDADAAPVMSDNDWLRLQAICGE</sequence>
<organism evidence="2 3">
    <name type="scientific">Marinovum algicola</name>
    <dbReference type="NCBI Taxonomy" id="42444"/>
    <lineage>
        <taxon>Bacteria</taxon>
        <taxon>Pseudomonadati</taxon>
        <taxon>Pseudomonadota</taxon>
        <taxon>Alphaproteobacteria</taxon>
        <taxon>Rhodobacterales</taxon>
        <taxon>Roseobacteraceae</taxon>
        <taxon>Marinovum</taxon>
    </lineage>
</organism>